<gene>
    <name evidence="6" type="ORF">CRP01_06145</name>
</gene>
<evidence type="ECO:0000256" key="4">
    <source>
        <dbReference type="SAM" id="MobiDB-lite"/>
    </source>
</evidence>
<evidence type="ECO:0000256" key="3">
    <source>
        <dbReference type="PROSITE-ProRule" id="PRU00339"/>
    </source>
</evidence>
<organism evidence="6 7">
    <name type="scientific">Flavilitoribacter nigricans (strain ATCC 23147 / DSM 23189 / NBRC 102662 / NCIMB 1420 / SS-2)</name>
    <name type="common">Lewinella nigricans</name>
    <dbReference type="NCBI Taxonomy" id="1122177"/>
    <lineage>
        <taxon>Bacteria</taxon>
        <taxon>Pseudomonadati</taxon>
        <taxon>Bacteroidota</taxon>
        <taxon>Saprospiria</taxon>
        <taxon>Saprospirales</taxon>
        <taxon>Lewinellaceae</taxon>
        <taxon>Flavilitoribacter</taxon>
    </lineage>
</organism>
<feature type="compositionally biased region" description="Polar residues" evidence="4">
    <location>
        <begin position="433"/>
        <end position="444"/>
    </location>
</feature>
<feature type="signal peptide" evidence="5">
    <location>
        <begin position="1"/>
        <end position="20"/>
    </location>
</feature>
<dbReference type="InterPro" id="IPR011990">
    <property type="entry name" value="TPR-like_helical_dom_sf"/>
</dbReference>
<dbReference type="EMBL" id="PDUD01000009">
    <property type="protein sequence ID" value="PHN07678.1"/>
    <property type="molecule type" value="Genomic_DNA"/>
</dbReference>
<dbReference type="Gene3D" id="1.25.40.10">
    <property type="entry name" value="Tetratricopeptide repeat domain"/>
    <property type="match status" value="1"/>
</dbReference>
<comment type="caution">
    <text evidence="6">The sequence shown here is derived from an EMBL/GenBank/DDBJ whole genome shotgun (WGS) entry which is preliminary data.</text>
</comment>
<reference evidence="6 7" key="1">
    <citation type="submission" date="2017-10" db="EMBL/GenBank/DDBJ databases">
        <title>The draft genome sequence of Lewinella nigricans NBRC 102662.</title>
        <authorList>
            <person name="Wang K."/>
        </authorList>
    </citation>
    <scope>NUCLEOTIDE SEQUENCE [LARGE SCALE GENOMIC DNA]</scope>
    <source>
        <strain evidence="6 7">NBRC 102662</strain>
    </source>
</reference>
<feature type="chain" id="PRO_5012067575" description="Tetratricopeptide repeat protein" evidence="5">
    <location>
        <begin position="21"/>
        <end position="444"/>
    </location>
</feature>
<dbReference type="PANTHER" id="PTHR44943">
    <property type="entry name" value="CELLULOSE SYNTHASE OPERON PROTEIN C"/>
    <property type="match status" value="1"/>
</dbReference>
<protein>
    <recommendedName>
        <fullName evidence="8">Tetratricopeptide repeat protein</fullName>
    </recommendedName>
</protein>
<keyword evidence="7" id="KW-1185">Reference proteome</keyword>
<proteinExistence type="predicted"/>
<dbReference type="Proteomes" id="UP000223913">
    <property type="component" value="Unassembled WGS sequence"/>
</dbReference>
<feature type="repeat" description="TPR" evidence="3">
    <location>
        <begin position="303"/>
        <end position="336"/>
    </location>
</feature>
<dbReference type="PROSITE" id="PS50005">
    <property type="entry name" value="TPR"/>
    <property type="match status" value="1"/>
</dbReference>
<feature type="region of interest" description="Disordered" evidence="4">
    <location>
        <begin position="424"/>
        <end position="444"/>
    </location>
</feature>
<dbReference type="InterPro" id="IPR019734">
    <property type="entry name" value="TPR_rpt"/>
</dbReference>
<evidence type="ECO:0000256" key="5">
    <source>
        <dbReference type="SAM" id="SignalP"/>
    </source>
</evidence>
<evidence type="ECO:0008006" key="8">
    <source>
        <dbReference type="Google" id="ProtNLM"/>
    </source>
</evidence>
<keyword evidence="2 3" id="KW-0802">TPR repeat</keyword>
<dbReference type="PANTHER" id="PTHR44943:SF8">
    <property type="entry name" value="TPR REPEAT-CONTAINING PROTEIN MJ0263"/>
    <property type="match status" value="1"/>
</dbReference>
<keyword evidence="1" id="KW-0677">Repeat</keyword>
<dbReference type="RefSeq" id="WP_099149126.1">
    <property type="nucleotide sequence ID" value="NZ_PDUD01000009.1"/>
</dbReference>
<dbReference type="SUPFAM" id="SSF48452">
    <property type="entry name" value="TPR-like"/>
    <property type="match status" value="1"/>
</dbReference>
<dbReference type="InterPro" id="IPR051685">
    <property type="entry name" value="Ycf3/AcsC/BcsC/TPR_MFPF"/>
</dbReference>
<sequence length="444" mass="49941">MKKLILGMFAFVLFAASLQAQDAKEAKKALNAFNLDQSNKEKLTEAVNAIEGEPSGEDAADPSFYLLKGDIYSALANQIAVIKQTGLGTEDELPKVDMLAVKAFKAYTTALEKNEQAKKSKKYYVRDAMKGLSEVQGHLYNFGIYAYEAQNYGAAYTNFAAGLEAHEVLKQNGESSTLDDEAALMDQKYLAGLAALNNNMLNMAGPIFEELYKADYDKPAIYEALYSLNSKAEDADLDAAYQYLQAGREKYPEEVSLLFAEINHFLKIGKLNELIGKLKTAIEKEPENLTLYVTMGSVYDNLYQKEFKAGNLEKATEYFDEALEYYNQTLQRDPKDFDAQYSIGALYYNRAANMTSELNELSNDFSKEGMKKYEAKKAEIFEEFDKALPYFQKAESLDPNSLNTLIALKEIYARKDDLDTSNKFKERMEKVQSGGSNDSSYFNE</sequence>
<evidence type="ECO:0000256" key="1">
    <source>
        <dbReference type="ARBA" id="ARBA00022737"/>
    </source>
</evidence>
<name>A0A2D0NGY7_FLAN2</name>
<evidence type="ECO:0000256" key="2">
    <source>
        <dbReference type="ARBA" id="ARBA00022803"/>
    </source>
</evidence>
<dbReference type="OrthoDB" id="739506at2"/>
<evidence type="ECO:0000313" key="7">
    <source>
        <dbReference type="Proteomes" id="UP000223913"/>
    </source>
</evidence>
<keyword evidence="5" id="KW-0732">Signal</keyword>
<evidence type="ECO:0000313" key="6">
    <source>
        <dbReference type="EMBL" id="PHN07678.1"/>
    </source>
</evidence>
<dbReference type="AlphaFoldDB" id="A0A2D0NGY7"/>
<accession>A0A2D0NGY7</accession>